<protein>
    <recommendedName>
        <fullName evidence="1">ESAT-6-like protein</fullName>
    </recommendedName>
</protein>
<name>A0A087BLW0_BIFLN</name>
<accession>A0A087BLW0</accession>
<comment type="caution">
    <text evidence="2">The sequence shown here is derived from an EMBL/GenBank/DDBJ whole genome shotgun (WGS) entry which is preliminary data.</text>
</comment>
<dbReference type="InterPro" id="IPR010310">
    <property type="entry name" value="T7SS_ESAT-6-like"/>
</dbReference>
<dbReference type="Gene3D" id="1.10.287.1060">
    <property type="entry name" value="ESAT-6-like"/>
    <property type="match status" value="1"/>
</dbReference>
<evidence type="ECO:0000313" key="3">
    <source>
        <dbReference type="Proteomes" id="UP000029024"/>
    </source>
</evidence>
<dbReference type="SUPFAM" id="SSF140453">
    <property type="entry name" value="EsxAB dimer-like"/>
    <property type="match status" value="1"/>
</dbReference>
<reference evidence="2 3" key="1">
    <citation type="submission" date="2014-03" db="EMBL/GenBank/DDBJ databases">
        <title>Genomics of Bifidobacteria.</title>
        <authorList>
            <person name="Ventura M."/>
            <person name="Milani C."/>
            <person name="Lugli G.A."/>
        </authorList>
    </citation>
    <scope>NUCLEOTIDE SEQUENCE [LARGE SCALE GENOMIC DNA]</scope>
    <source>
        <strain evidence="2 3">LMG 21814</strain>
    </source>
</reference>
<dbReference type="Proteomes" id="UP000029024">
    <property type="component" value="Unassembled WGS sequence"/>
</dbReference>
<dbReference type="Pfam" id="PF06013">
    <property type="entry name" value="WXG100"/>
    <property type="match status" value="1"/>
</dbReference>
<gene>
    <name evidence="2" type="ORF">BLSS_1695</name>
</gene>
<dbReference type="EMBL" id="JGZA01000006">
    <property type="protein sequence ID" value="KFI72010.1"/>
    <property type="molecule type" value="Genomic_DNA"/>
</dbReference>
<dbReference type="InterPro" id="IPR036689">
    <property type="entry name" value="ESAT-6-like_sf"/>
</dbReference>
<dbReference type="NCBIfam" id="TIGR03930">
    <property type="entry name" value="WXG100_ESAT6"/>
    <property type="match status" value="1"/>
</dbReference>
<evidence type="ECO:0000256" key="1">
    <source>
        <dbReference type="RuleBase" id="RU362001"/>
    </source>
</evidence>
<organism evidence="2 3">
    <name type="scientific">Bifidobacterium longum subsp. suis</name>
    <dbReference type="NCBI Taxonomy" id="1695"/>
    <lineage>
        <taxon>Bacteria</taxon>
        <taxon>Bacillati</taxon>
        <taxon>Actinomycetota</taxon>
        <taxon>Actinomycetes</taxon>
        <taxon>Bifidobacteriales</taxon>
        <taxon>Bifidobacteriaceae</taxon>
        <taxon>Bifidobacterium</taxon>
    </lineage>
</organism>
<evidence type="ECO:0000313" key="2">
    <source>
        <dbReference type="EMBL" id="KFI72010.1"/>
    </source>
</evidence>
<dbReference type="RefSeq" id="WP_032683413.1">
    <property type="nucleotide sequence ID" value="NZ_JGZA01000006.1"/>
</dbReference>
<dbReference type="AlphaFoldDB" id="A0A087BLW0"/>
<proteinExistence type="inferred from homology"/>
<sequence length="97" mass="10255">MAIGSFAVNPAQVQALSESIRNGANGIQQKLDDLDAKVSQLKQNWDGSAQQAYAQAQSKWNADLNDVRNILAQIASATAEISSGYTASDHKAAGFFG</sequence>
<comment type="similarity">
    <text evidence="1">Belongs to the WXG100 family.</text>
</comment>